<evidence type="ECO:0000313" key="1">
    <source>
        <dbReference type="EMBL" id="GAA4242164.1"/>
    </source>
</evidence>
<name>A0ABP8CQT3_9ACTN</name>
<sequence length="181" mass="18739">MGIRLGVGMATAVVSASVTVAVTVCGGVGGAAAADGTGTAAKASASASAKPDSHGASLSPDDARAKFVKCLRDNGVDVPDRDEAMPRWFDKGVNTENLKGAMEKCRSQLMTGSKLPDLNDPKARARLDGFARCMREHGVKLPDLYPNGRFKAPGPILDPHAARTAVEQCRTHLVSLPGSGN</sequence>
<organism evidence="1 2">
    <name type="scientific">Actinomadura meridiana</name>
    <dbReference type="NCBI Taxonomy" id="559626"/>
    <lineage>
        <taxon>Bacteria</taxon>
        <taxon>Bacillati</taxon>
        <taxon>Actinomycetota</taxon>
        <taxon>Actinomycetes</taxon>
        <taxon>Streptosporangiales</taxon>
        <taxon>Thermomonosporaceae</taxon>
        <taxon>Actinomadura</taxon>
    </lineage>
</organism>
<evidence type="ECO:0000313" key="2">
    <source>
        <dbReference type="Proteomes" id="UP001501710"/>
    </source>
</evidence>
<comment type="caution">
    <text evidence="1">The sequence shown here is derived from an EMBL/GenBank/DDBJ whole genome shotgun (WGS) entry which is preliminary data.</text>
</comment>
<protein>
    <recommendedName>
        <fullName evidence="3">Lipoprotein</fullName>
    </recommendedName>
</protein>
<proteinExistence type="predicted"/>
<accession>A0ABP8CQT3</accession>
<reference evidence="2" key="1">
    <citation type="journal article" date="2019" name="Int. J. Syst. Evol. Microbiol.">
        <title>The Global Catalogue of Microorganisms (GCM) 10K type strain sequencing project: providing services to taxonomists for standard genome sequencing and annotation.</title>
        <authorList>
            <consortium name="The Broad Institute Genomics Platform"/>
            <consortium name="The Broad Institute Genome Sequencing Center for Infectious Disease"/>
            <person name="Wu L."/>
            <person name="Ma J."/>
        </authorList>
    </citation>
    <scope>NUCLEOTIDE SEQUENCE [LARGE SCALE GENOMIC DNA]</scope>
    <source>
        <strain evidence="2">JCM 17440</strain>
    </source>
</reference>
<dbReference type="EMBL" id="BAABAS010000029">
    <property type="protein sequence ID" value="GAA4242164.1"/>
    <property type="molecule type" value="Genomic_DNA"/>
</dbReference>
<gene>
    <name evidence="1" type="ORF">GCM10022254_74020</name>
</gene>
<dbReference type="Proteomes" id="UP001501710">
    <property type="component" value="Unassembled WGS sequence"/>
</dbReference>
<keyword evidence="2" id="KW-1185">Reference proteome</keyword>
<evidence type="ECO:0008006" key="3">
    <source>
        <dbReference type="Google" id="ProtNLM"/>
    </source>
</evidence>